<feature type="domain" description="CAAX prenyl protease 2/Lysostaphin resistance protein A-like" evidence="2">
    <location>
        <begin position="125"/>
        <end position="209"/>
    </location>
</feature>
<evidence type="ECO:0000256" key="1">
    <source>
        <dbReference type="SAM" id="Phobius"/>
    </source>
</evidence>
<dbReference type="GO" id="GO:0080120">
    <property type="term" value="P:CAAX-box protein maturation"/>
    <property type="evidence" value="ECO:0007669"/>
    <property type="project" value="UniProtKB-ARBA"/>
</dbReference>
<dbReference type="RefSeq" id="WP_208919992.1">
    <property type="nucleotide sequence ID" value="NZ_LT840184.1"/>
</dbReference>
<gene>
    <name evidence="3" type="ORF">SAMN05661091_3102</name>
</gene>
<protein>
    <recommendedName>
        <fullName evidence="2">CAAX prenyl protease 2/Lysostaphin resistance protein A-like domain-containing protein</fullName>
    </recommendedName>
</protein>
<keyword evidence="1" id="KW-0472">Membrane</keyword>
<evidence type="ECO:0000259" key="2">
    <source>
        <dbReference type="Pfam" id="PF02517"/>
    </source>
</evidence>
<dbReference type="AlphaFoldDB" id="A0A1X7HGU3"/>
<feature type="transmembrane region" description="Helical" evidence="1">
    <location>
        <begin position="117"/>
        <end position="140"/>
    </location>
</feature>
<keyword evidence="1" id="KW-1133">Transmembrane helix</keyword>
<keyword evidence="4" id="KW-1185">Reference proteome</keyword>
<evidence type="ECO:0000313" key="3">
    <source>
        <dbReference type="EMBL" id="SMF85656.1"/>
    </source>
</evidence>
<reference evidence="3 4" key="1">
    <citation type="submission" date="2017-04" db="EMBL/GenBank/DDBJ databases">
        <authorList>
            <person name="Afonso C.L."/>
            <person name="Miller P.J."/>
            <person name="Scott M.A."/>
            <person name="Spackman E."/>
            <person name="Goraichik I."/>
            <person name="Dimitrov K.M."/>
            <person name="Suarez D.L."/>
            <person name="Swayne D.E."/>
        </authorList>
    </citation>
    <scope>NUCLEOTIDE SEQUENCE [LARGE SCALE GENOMIC DNA]</scope>
    <source>
        <strain evidence="3 4">N3/975</strain>
    </source>
</reference>
<name>A0A1X7HGU3_9BACL</name>
<accession>A0A1X7HGU3</accession>
<dbReference type="Pfam" id="PF02517">
    <property type="entry name" value="Rce1-like"/>
    <property type="match status" value="1"/>
</dbReference>
<dbReference type="GO" id="GO:0004175">
    <property type="term" value="F:endopeptidase activity"/>
    <property type="evidence" value="ECO:0007669"/>
    <property type="project" value="UniProtKB-ARBA"/>
</dbReference>
<dbReference type="STRING" id="1313296.SAMN05661091_3102"/>
<dbReference type="InterPro" id="IPR003675">
    <property type="entry name" value="Rce1/LyrA-like_dom"/>
</dbReference>
<feature type="transmembrane region" description="Helical" evidence="1">
    <location>
        <begin position="227"/>
        <end position="248"/>
    </location>
</feature>
<keyword evidence="1" id="KW-0812">Transmembrane</keyword>
<feature type="transmembrane region" description="Helical" evidence="1">
    <location>
        <begin position="160"/>
        <end position="193"/>
    </location>
</feature>
<proteinExistence type="predicted"/>
<organism evidence="3 4">
    <name type="scientific">Paenibacillus uliginis N3/975</name>
    <dbReference type="NCBI Taxonomy" id="1313296"/>
    <lineage>
        <taxon>Bacteria</taxon>
        <taxon>Bacillati</taxon>
        <taxon>Bacillota</taxon>
        <taxon>Bacilli</taxon>
        <taxon>Bacillales</taxon>
        <taxon>Paenibacillaceae</taxon>
        <taxon>Paenibacillus</taxon>
    </lineage>
</organism>
<evidence type="ECO:0000313" key="4">
    <source>
        <dbReference type="Proteomes" id="UP000192940"/>
    </source>
</evidence>
<dbReference type="Proteomes" id="UP000192940">
    <property type="component" value="Chromosome I"/>
</dbReference>
<feature type="transmembrane region" description="Helical" evidence="1">
    <location>
        <begin position="200"/>
        <end position="221"/>
    </location>
</feature>
<sequence length="267" mass="28613">MKGLRIAGNTVLYLVMYAAIVMLVNQALYNWVGDPGLKDWIRGNSGIVLIVSNIIVLAVYLPLLRWQKISLKDLGFVPVRSRSLLLSAGTGVWLGLFIAAFTRLPWIKATFPAISDLVAFVAGGSLIIFMLGSLLLGSLLEEWLFRGMLFHTLSQRLSVLWTVLLQAVLFGAVFMNVTVGAFAALGAIVYGAVRAGSHSLWGSLAAHVCSTGTLYMVLQWAGDWQSGTLGLLALISGLGIVAHVLLLLRGSGGRAEKEQAVSDSITS</sequence>
<dbReference type="EMBL" id="LT840184">
    <property type="protein sequence ID" value="SMF85656.1"/>
    <property type="molecule type" value="Genomic_DNA"/>
</dbReference>
<feature type="transmembrane region" description="Helical" evidence="1">
    <location>
        <begin position="12"/>
        <end position="32"/>
    </location>
</feature>
<feature type="transmembrane region" description="Helical" evidence="1">
    <location>
        <begin position="84"/>
        <end position="105"/>
    </location>
</feature>
<feature type="transmembrane region" description="Helical" evidence="1">
    <location>
        <begin position="44"/>
        <end position="64"/>
    </location>
</feature>